<protein>
    <recommendedName>
        <fullName evidence="2">C2H2-type domain-containing protein</fullName>
    </recommendedName>
</protein>
<sequence length="318" mass="36929">MEEPLKIYPTIEKCQIRNKVICSINGCSATFISESNLQMHLKVTHKTGCIKESPKEKWYFCPSKQCPWGHSKHFLNMKSLRQHFLKMHSFKPYLCDQCQKSFARETFFEKHKEYCNVWFKCLNCDASYGNYDTLQTHCRRKRHQLLNKSEYKSNNAKSVEINTVFLVQTKVKEICSVGTQTVPLQKNNEAQTDINYEKSTQTSCPTQEISDTSELLFDLDSPFFNCNSETQTDLMFDNELFEADYSNMYTQTCDDILSGLSDIQTQTGLNEDSLRSVESQTLMSSYSENLCPSIFKDIVHSETQTDTQFREMLEIINS</sequence>
<keyword evidence="1" id="KW-0862">Zinc</keyword>
<evidence type="ECO:0000259" key="2">
    <source>
        <dbReference type="PROSITE" id="PS50157"/>
    </source>
</evidence>
<keyword evidence="1" id="KW-0479">Metal-binding</keyword>
<dbReference type="AlphaFoldDB" id="A0ABD1FDJ3"/>
<evidence type="ECO:0000256" key="1">
    <source>
        <dbReference type="PROSITE-ProRule" id="PRU00042"/>
    </source>
</evidence>
<dbReference type="SUPFAM" id="SSF57667">
    <property type="entry name" value="beta-beta-alpha zinc fingers"/>
    <property type="match status" value="1"/>
</dbReference>
<comment type="caution">
    <text evidence="3">The sequence shown here is derived from an EMBL/GenBank/DDBJ whole genome shotgun (WGS) entry which is preliminary data.</text>
</comment>
<dbReference type="PROSITE" id="PS00028">
    <property type="entry name" value="ZINC_FINGER_C2H2_1"/>
    <property type="match status" value="2"/>
</dbReference>
<evidence type="ECO:0000313" key="4">
    <source>
        <dbReference type="Proteomes" id="UP001566132"/>
    </source>
</evidence>
<organism evidence="3 4">
    <name type="scientific">Hypothenemus hampei</name>
    <name type="common">Coffee berry borer</name>
    <dbReference type="NCBI Taxonomy" id="57062"/>
    <lineage>
        <taxon>Eukaryota</taxon>
        <taxon>Metazoa</taxon>
        <taxon>Ecdysozoa</taxon>
        <taxon>Arthropoda</taxon>
        <taxon>Hexapoda</taxon>
        <taxon>Insecta</taxon>
        <taxon>Pterygota</taxon>
        <taxon>Neoptera</taxon>
        <taxon>Endopterygota</taxon>
        <taxon>Coleoptera</taxon>
        <taxon>Polyphaga</taxon>
        <taxon>Cucujiformia</taxon>
        <taxon>Curculionidae</taxon>
        <taxon>Scolytinae</taxon>
        <taxon>Hypothenemus</taxon>
    </lineage>
</organism>
<dbReference type="InterPro" id="IPR036236">
    <property type="entry name" value="Znf_C2H2_sf"/>
</dbReference>
<dbReference type="PANTHER" id="PTHR46664:SF1">
    <property type="entry name" value="ATM INTERACTOR"/>
    <property type="match status" value="1"/>
</dbReference>
<dbReference type="PANTHER" id="PTHR46664">
    <property type="entry name" value="ATM INTERACTOR"/>
    <property type="match status" value="1"/>
</dbReference>
<dbReference type="EMBL" id="JBDJPC010000001">
    <property type="protein sequence ID" value="KAL1517351.1"/>
    <property type="molecule type" value="Genomic_DNA"/>
</dbReference>
<dbReference type="InterPro" id="IPR055303">
    <property type="entry name" value="ATMIN"/>
</dbReference>
<keyword evidence="1" id="KW-0863">Zinc-finger</keyword>
<feature type="domain" description="C2H2-type" evidence="2">
    <location>
        <begin position="93"/>
        <end position="112"/>
    </location>
</feature>
<gene>
    <name evidence="3" type="ORF">ABEB36_001123</name>
</gene>
<reference evidence="3 4" key="1">
    <citation type="submission" date="2024-05" db="EMBL/GenBank/DDBJ databases">
        <title>Genetic variation in Jamaican populations of the coffee berry borer (Hypothenemus hampei).</title>
        <authorList>
            <person name="Errbii M."/>
            <person name="Myrie A."/>
        </authorList>
    </citation>
    <scope>NUCLEOTIDE SEQUENCE [LARGE SCALE GENOMIC DNA]</scope>
    <source>
        <strain evidence="3">JA-Hopewell-2020-01-JO</strain>
        <tissue evidence="3">Whole body</tissue>
    </source>
</reference>
<dbReference type="SMART" id="SM00355">
    <property type="entry name" value="ZnF_C2H2"/>
    <property type="match status" value="4"/>
</dbReference>
<keyword evidence="4" id="KW-1185">Reference proteome</keyword>
<evidence type="ECO:0000313" key="3">
    <source>
        <dbReference type="EMBL" id="KAL1517351.1"/>
    </source>
</evidence>
<name>A0ABD1FDJ3_HYPHA</name>
<dbReference type="Gene3D" id="3.30.160.60">
    <property type="entry name" value="Classic Zinc Finger"/>
    <property type="match status" value="1"/>
</dbReference>
<dbReference type="GO" id="GO:0008270">
    <property type="term" value="F:zinc ion binding"/>
    <property type="evidence" value="ECO:0007669"/>
    <property type="project" value="UniProtKB-KW"/>
</dbReference>
<proteinExistence type="predicted"/>
<feature type="domain" description="C2H2-type" evidence="2">
    <location>
        <begin position="20"/>
        <end position="45"/>
    </location>
</feature>
<dbReference type="Proteomes" id="UP001566132">
    <property type="component" value="Unassembled WGS sequence"/>
</dbReference>
<accession>A0ABD1FDJ3</accession>
<dbReference type="InterPro" id="IPR013087">
    <property type="entry name" value="Znf_C2H2_type"/>
</dbReference>
<dbReference type="PROSITE" id="PS50157">
    <property type="entry name" value="ZINC_FINGER_C2H2_2"/>
    <property type="match status" value="2"/>
</dbReference>